<organism evidence="1 2">
    <name type="scientific">Dryococelus australis</name>
    <dbReference type="NCBI Taxonomy" id="614101"/>
    <lineage>
        <taxon>Eukaryota</taxon>
        <taxon>Metazoa</taxon>
        <taxon>Ecdysozoa</taxon>
        <taxon>Arthropoda</taxon>
        <taxon>Hexapoda</taxon>
        <taxon>Insecta</taxon>
        <taxon>Pterygota</taxon>
        <taxon>Neoptera</taxon>
        <taxon>Polyneoptera</taxon>
        <taxon>Phasmatodea</taxon>
        <taxon>Verophasmatodea</taxon>
        <taxon>Anareolatae</taxon>
        <taxon>Phasmatidae</taxon>
        <taxon>Eurycanthinae</taxon>
        <taxon>Dryococelus</taxon>
    </lineage>
</organism>
<keyword evidence="2" id="KW-1185">Reference proteome</keyword>
<name>A0ABQ9G3C4_9NEOP</name>
<feature type="non-terminal residue" evidence="1">
    <location>
        <position position="74"/>
    </location>
</feature>
<sequence>MNGKGRNHQNYVTRVKRTQTEKVKYTKKKKLLYNQEKHQELFNQYWKLGNWELQSSYLNSTFVLEQTHKKIANA</sequence>
<protein>
    <submittedName>
        <fullName evidence="1">Uncharacterized protein</fullName>
    </submittedName>
</protein>
<reference evidence="1 2" key="1">
    <citation type="submission" date="2023-02" db="EMBL/GenBank/DDBJ databases">
        <title>LHISI_Scaffold_Assembly.</title>
        <authorList>
            <person name="Stuart O.P."/>
            <person name="Cleave R."/>
            <person name="Magrath M.J.L."/>
            <person name="Mikheyev A.S."/>
        </authorList>
    </citation>
    <scope>NUCLEOTIDE SEQUENCE [LARGE SCALE GENOMIC DNA]</scope>
    <source>
        <strain evidence="1">Daus_M_001</strain>
        <tissue evidence="1">Leg muscle</tissue>
    </source>
</reference>
<proteinExistence type="predicted"/>
<accession>A0ABQ9G3C4</accession>
<evidence type="ECO:0000313" key="2">
    <source>
        <dbReference type="Proteomes" id="UP001159363"/>
    </source>
</evidence>
<dbReference type="Proteomes" id="UP001159363">
    <property type="component" value="Chromosome 15"/>
</dbReference>
<comment type="caution">
    <text evidence="1">The sequence shown here is derived from an EMBL/GenBank/DDBJ whole genome shotgun (WGS) entry which is preliminary data.</text>
</comment>
<dbReference type="EMBL" id="JARBHB010000016">
    <property type="protein sequence ID" value="KAJ8866978.1"/>
    <property type="molecule type" value="Genomic_DNA"/>
</dbReference>
<evidence type="ECO:0000313" key="1">
    <source>
        <dbReference type="EMBL" id="KAJ8866978.1"/>
    </source>
</evidence>
<gene>
    <name evidence="1" type="ORF">PR048_032840</name>
</gene>